<gene>
    <name evidence="2" type="ORF">PROFUN_10798</name>
</gene>
<dbReference type="Proteomes" id="UP000241769">
    <property type="component" value="Unassembled WGS sequence"/>
</dbReference>
<proteinExistence type="predicted"/>
<name>A0A2P6NCW8_9EUKA</name>
<feature type="region of interest" description="Disordered" evidence="1">
    <location>
        <begin position="35"/>
        <end position="63"/>
    </location>
</feature>
<dbReference type="InParanoid" id="A0A2P6NCW8"/>
<sequence length="149" mass="16807">MPPLLWVDAPPSHAAHSIQIAVFLYLSGVQVAKDAQNQTTTKPKTRTNNMNTDRQSDNGAYSSEEERIEYGIFLASDDDYLLYDESELDAGTALFSLGRQYGNDREESDDDVTFGSSQMEELVDIVLCNQRRYMQYKTAPPHIMVESSE</sequence>
<accession>A0A2P6NCW8</accession>
<evidence type="ECO:0000313" key="3">
    <source>
        <dbReference type="Proteomes" id="UP000241769"/>
    </source>
</evidence>
<keyword evidence="3" id="KW-1185">Reference proteome</keyword>
<evidence type="ECO:0000313" key="2">
    <source>
        <dbReference type="EMBL" id="PRP81809.1"/>
    </source>
</evidence>
<dbReference type="AlphaFoldDB" id="A0A2P6NCW8"/>
<feature type="compositionally biased region" description="Polar residues" evidence="1">
    <location>
        <begin position="35"/>
        <end position="61"/>
    </location>
</feature>
<dbReference type="EMBL" id="MDYQ01000117">
    <property type="protein sequence ID" value="PRP81809.1"/>
    <property type="molecule type" value="Genomic_DNA"/>
</dbReference>
<evidence type="ECO:0000256" key="1">
    <source>
        <dbReference type="SAM" id="MobiDB-lite"/>
    </source>
</evidence>
<reference evidence="2 3" key="1">
    <citation type="journal article" date="2018" name="Genome Biol. Evol.">
        <title>Multiple Roots of Fruiting Body Formation in Amoebozoa.</title>
        <authorList>
            <person name="Hillmann F."/>
            <person name="Forbes G."/>
            <person name="Novohradska S."/>
            <person name="Ferling I."/>
            <person name="Riege K."/>
            <person name="Groth M."/>
            <person name="Westermann M."/>
            <person name="Marz M."/>
            <person name="Spaller T."/>
            <person name="Winckler T."/>
            <person name="Schaap P."/>
            <person name="Glockner G."/>
        </authorList>
    </citation>
    <scope>NUCLEOTIDE SEQUENCE [LARGE SCALE GENOMIC DNA]</scope>
    <source>
        <strain evidence="2 3">Jena</strain>
    </source>
</reference>
<organism evidence="2 3">
    <name type="scientific">Planoprotostelium fungivorum</name>
    <dbReference type="NCBI Taxonomy" id="1890364"/>
    <lineage>
        <taxon>Eukaryota</taxon>
        <taxon>Amoebozoa</taxon>
        <taxon>Evosea</taxon>
        <taxon>Variosea</taxon>
        <taxon>Cavosteliida</taxon>
        <taxon>Cavosteliaceae</taxon>
        <taxon>Planoprotostelium</taxon>
    </lineage>
</organism>
<protein>
    <submittedName>
        <fullName evidence="2">Uncharacterized protein</fullName>
    </submittedName>
</protein>
<comment type="caution">
    <text evidence="2">The sequence shown here is derived from an EMBL/GenBank/DDBJ whole genome shotgun (WGS) entry which is preliminary data.</text>
</comment>